<dbReference type="EMBL" id="JAGKQM010001258">
    <property type="protein sequence ID" value="KAH0852126.1"/>
    <property type="molecule type" value="Genomic_DNA"/>
</dbReference>
<evidence type="ECO:0000313" key="3">
    <source>
        <dbReference type="Proteomes" id="UP000824890"/>
    </source>
</evidence>
<dbReference type="Proteomes" id="UP000824890">
    <property type="component" value="Unassembled WGS sequence"/>
</dbReference>
<dbReference type="InterPro" id="IPR056777">
    <property type="entry name" value="Ycf2_N"/>
</dbReference>
<comment type="caution">
    <text evidence="2">The sequence shown here is derived from an EMBL/GenBank/DDBJ whole genome shotgun (WGS) entry which is preliminary data.</text>
</comment>
<dbReference type="Pfam" id="PF05695">
    <property type="entry name" value="Ycf2"/>
    <property type="match status" value="1"/>
</dbReference>
<keyword evidence="3" id="KW-1185">Reference proteome</keyword>
<reference evidence="2 3" key="1">
    <citation type="submission" date="2021-05" db="EMBL/GenBank/DDBJ databases">
        <title>Genome Assembly of Synthetic Allotetraploid Brassica napus Reveals Homoeologous Exchanges between Subgenomes.</title>
        <authorList>
            <person name="Davis J.T."/>
        </authorList>
    </citation>
    <scope>NUCLEOTIDE SEQUENCE [LARGE SCALE GENOMIC DNA]</scope>
    <source>
        <strain evidence="3">cv. Da-Ae</strain>
        <tissue evidence="2">Seedling</tissue>
    </source>
</reference>
<feature type="non-terminal residue" evidence="2">
    <location>
        <position position="162"/>
    </location>
</feature>
<evidence type="ECO:0000313" key="2">
    <source>
        <dbReference type="EMBL" id="KAH0852126.1"/>
    </source>
</evidence>
<sequence length="162" mass="19636">MYQRSILWDPSFIQTEGGKRDRKSADSLNTFSGYSSMPRLFTEQPFVSFFSDRWSDFIWVRNPTERSTRDQKLLKKEERNRCFLRSENKEIVNIFQDNYVFTKYRLNSSYFIRSGDVIRFRRMNWIWEQGDTRYATIFLSQKERFQEMGRFLFTLSITEAGS</sequence>
<evidence type="ECO:0000259" key="1">
    <source>
        <dbReference type="Pfam" id="PF05695"/>
    </source>
</evidence>
<protein>
    <recommendedName>
        <fullName evidence="1">Ycf2 N-terminal domain-containing protein</fullName>
    </recommendedName>
</protein>
<proteinExistence type="predicted"/>
<organism evidence="2 3">
    <name type="scientific">Brassica napus</name>
    <name type="common">Rape</name>
    <dbReference type="NCBI Taxonomy" id="3708"/>
    <lineage>
        <taxon>Eukaryota</taxon>
        <taxon>Viridiplantae</taxon>
        <taxon>Streptophyta</taxon>
        <taxon>Embryophyta</taxon>
        <taxon>Tracheophyta</taxon>
        <taxon>Spermatophyta</taxon>
        <taxon>Magnoliopsida</taxon>
        <taxon>eudicotyledons</taxon>
        <taxon>Gunneridae</taxon>
        <taxon>Pentapetalae</taxon>
        <taxon>rosids</taxon>
        <taxon>malvids</taxon>
        <taxon>Brassicales</taxon>
        <taxon>Brassicaceae</taxon>
        <taxon>Brassiceae</taxon>
        <taxon>Brassica</taxon>
    </lineage>
</organism>
<gene>
    <name evidence="2" type="ORF">HID58_094192</name>
</gene>
<feature type="domain" description="Ycf2 N-terminal" evidence="1">
    <location>
        <begin position="47"/>
        <end position="96"/>
    </location>
</feature>
<accession>A0ABQ7X873</accession>
<name>A0ABQ7X873_BRANA</name>